<evidence type="ECO:0000313" key="4">
    <source>
        <dbReference type="Proteomes" id="UP000366872"/>
    </source>
</evidence>
<dbReference type="GO" id="GO:0015628">
    <property type="term" value="P:protein secretion by the type II secretion system"/>
    <property type="evidence" value="ECO:0007669"/>
    <property type="project" value="InterPro"/>
</dbReference>
<protein>
    <recommendedName>
        <fullName evidence="5">Type II secretion system protein G</fullName>
    </recommendedName>
</protein>
<dbReference type="GO" id="GO:0015627">
    <property type="term" value="C:type II protein secretion system complex"/>
    <property type="evidence" value="ECO:0007669"/>
    <property type="project" value="InterPro"/>
</dbReference>
<dbReference type="InterPro" id="IPR045584">
    <property type="entry name" value="Pilin-like"/>
</dbReference>
<keyword evidence="1" id="KW-0488">Methylation</keyword>
<keyword evidence="2" id="KW-0472">Membrane</keyword>
<dbReference type="Gene3D" id="3.30.700.10">
    <property type="entry name" value="Glycoprotein, Type 4 Pilin"/>
    <property type="match status" value="1"/>
</dbReference>
<dbReference type="SUPFAM" id="SSF54523">
    <property type="entry name" value="Pili subunits"/>
    <property type="match status" value="1"/>
</dbReference>
<keyword evidence="4" id="KW-1185">Reference proteome</keyword>
<sequence length="173" mass="18940">MKKHAFTLIELLVVIVILGILVTLGSKGIRNARLSAKKAQAMVEMKAIETAIMAYQSKYGKLPVPVENQGADEEDVEFDAVFSTDTILALGGDTTMNPAGIVFLEPQGVSSNGVFQDPWGEQYLIFMDTNYDGELPVGFGELDLVVRRKLAILSVGLYNLKKEPTESDIITSW</sequence>
<dbReference type="NCBIfam" id="TIGR02532">
    <property type="entry name" value="IV_pilin_GFxxxE"/>
    <property type="match status" value="1"/>
</dbReference>
<gene>
    <name evidence="3" type="ORF">PDESU_04493</name>
</gene>
<name>A0A6C2U7J9_PONDE</name>
<dbReference type="InterPro" id="IPR012902">
    <property type="entry name" value="N_methyl_site"/>
</dbReference>
<dbReference type="RefSeq" id="WP_136081469.1">
    <property type="nucleotide sequence ID" value="NZ_CAAHFG010000003.1"/>
</dbReference>
<evidence type="ECO:0008006" key="5">
    <source>
        <dbReference type="Google" id="ProtNLM"/>
    </source>
</evidence>
<organism evidence="3 4">
    <name type="scientific">Pontiella desulfatans</name>
    <dbReference type="NCBI Taxonomy" id="2750659"/>
    <lineage>
        <taxon>Bacteria</taxon>
        <taxon>Pseudomonadati</taxon>
        <taxon>Kiritimatiellota</taxon>
        <taxon>Kiritimatiellia</taxon>
        <taxon>Kiritimatiellales</taxon>
        <taxon>Pontiellaceae</taxon>
        <taxon>Pontiella</taxon>
    </lineage>
</organism>
<evidence type="ECO:0000313" key="3">
    <source>
        <dbReference type="EMBL" id="VGO15905.1"/>
    </source>
</evidence>
<evidence type="ECO:0000256" key="1">
    <source>
        <dbReference type="ARBA" id="ARBA00022481"/>
    </source>
</evidence>
<dbReference type="EMBL" id="CAAHFG010000003">
    <property type="protein sequence ID" value="VGO15905.1"/>
    <property type="molecule type" value="Genomic_DNA"/>
</dbReference>
<dbReference type="Pfam" id="PF07963">
    <property type="entry name" value="N_methyl"/>
    <property type="match status" value="1"/>
</dbReference>
<dbReference type="PANTHER" id="PTHR30093">
    <property type="entry name" value="GENERAL SECRETION PATHWAY PROTEIN G"/>
    <property type="match status" value="1"/>
</dbReference>
<proteinExistence type="predicted"/>
<keyword evidence="2" id="KW-0812">Transmembrane</keyword>
<dbReference type="AlphaFoldDB" id="A0A6C2U7J9"/>
<accession>A0A6C2U7J9</accession>
<dbReference type="InterPro" id="IPR000983">
    <property type="entry name" value="Bac_GSPG_pilin"/>
</dbReference>
<dbReference type="Proteomes" id="UP000366872">
    <property type="component" value="Unassembled WGS sequence"/>
</dbReference>
<reference evidence="3 4" key="1">
    <citation type="submission" date="2019-04" db="EMBL/GenBank/DDBJ databases">
        <authorList>
            <person name="Van Vliet M D."/>
        </authorList>
    </citation>
    <scope>NUCLEOTIDE SEQUENCE [LARGE SCALE GENOMIC DNA]</scope>
    <source>
        <strain evidence="3 4">F1</strain>
    </source>
</reference>
<dbReference type="PRINTS" id="PR00813">
    <property type="entry name" value="BCTERIALGSPG"/>
</dbReference>
<keyword evidence="2" id="KW-1133">Transmembrane helix</keyword>
<feature type="transmembrane region" description="Helical" evidence="2">
    <location>
        <begin position="6"/>
        <end position="25"/>
    </location>
</feature>
<evidence type="ECO:0000256" key="2">
    <source>
        <dbReference type="SAM" id="Phobius"/>
    </source>
</evidence>